<dbReference type="Pfam" id="PF12728">
    <property type="entry name" value="HTH_17"/>
    <property type="match status" value="1"/>
</dbReference>
<dbReference type="Gene3D" id="1.10.10.10">
    <property type="entry name" value="Winged helix-like DNA-binding domain superfamily/Winged helix DNA-binding domain"/>
    <property type="match status" value="1"/>
</dbReference>
<dbReference type="RefSeq" id="WP_158757438.1">
    <property type="nucleotide sequence ID" value="NZ_CP046909.1"/>
</dbReference>
<dbReference type="AlphaFoldDB" id="A0A7Z2J8S0"/>
<dbReference type="EMBL" id="CP046909">
    <property type="protein sequence ID" value="QGZ54305.1"/>
    <property type="molecule type" value="Genomic_DNA"/>
</dbReference>
<gene>
    <name evidence="2" type="ORF">FAZ97_04885</name>
</gene>
<accession>A0A7Z2J8S0</accession>
<dbReference type="OrthoDB" id="9806994at2"/>
<evidence type="ECO:0000313" key="3">
    <source>
        <dbReference type="Proteomes" id="UP000434209"/>
    </source>
</evidence>
<dbReference type="InterPro" id="IPR009061">
    <property type="entry name" value="DNA-bd_dom_put_sf"/>
</dbReference>
<keyword evidence="3" id="KW-1185">Reference proteome</keyword>
<dbReference type="InterPro" id="IPR010093">
    <property type="entry name" value="SinI_DNA-bd"/>
</dbReference>
<reference evidence="2 3" key="1">
    <citation type="submission" date="2019-12" db="EMBL/GenBank/DDBJ databases">
        <title>Paraburkholderia acidiphila 7Q-K02 sp. nov and Paraburkholderia acidisoli DHF22 sp. nov., two strains isolated from forest soil.</title>
        <authorList>
            <person name="Gao Z."/>
            <person name="Qiu L."/>
        </authorList>
    </citation>
    <scope>NUCLEOTIDE SEQUENCE [LARGE SCALE GENOMIC DNA]</scope>
    <source>
        <strain evidence="2 3">7Q-K02</strain>
    </source>
</reference>
<dbReference type="InterPro" id="IPR041657">
    <property type="entry name" value="HTH_17"/>
</dbReference>
<dbReference type="KEGG" id="pacp:FAZ97_04885"/>
<feature type="domain" description="Helix-turn-helix" evidence="1">
    <location>
        <begin position="12"/>
        <end position="63"/>
    </location>
</feature>
<evidence type="ECO:0000313" key="2">
    <source>
        <dbReference type="EMBL" id="QGZ54305.1"/>
    </source>
</evidence>
<proteinExistence type="predicted"/>
<dbReference type="Proteomes" id="UP000434209">
    <property type="component" value="Chromosome 1"/>
</dbReference>
<organism evidence="2 3">
    <name type="scientific">Paraburkholderia acidiphila</name>
    <dbReference type="NCBI Taxonomy" id="2571747"/>
    <lineage>
        <taxon>Bacteria</taxon>
        <taxon>Pseudomonadati</taxon>
        <taxon>Pseudomonadota</taxon>
        <taxon>Betaproteobacteria</taxon>
        <taxon>Burkholderiales</taxon>
        <taxon>Burkholderiaceae</taxon>
        <taxon>Paraburkholderia</taxon>
    </lineage>
</organism>
<evidence type="ECO:0000259" key="1">
    <source>
        <dbReference type="Pfam" id="PF12728"/>
    </source>
</evidence>
<dbReference type="NCBIfam" id="TIGR01764">
    <property type="entry name" value="excise"/>
    <property type="match status" value="1"/>
</dbReference>
<dbReference type="InterPro" id="IPR036388">
    <property type="entry name" value="WH-like_DNA-bd_sf"/>
</dbReference>
<sequence>MPTTTPEITPAVLTPEQAATYLSINEHTLAQWRSNRQQRIPFVKIGGRVRYRKADLDAWIQSRVVEA</sequence>
<protein>
    <submittedName>
        <fullName evidence="2">Helix-turn-helix domain-containing protein</fullName>
    </submittedName>
</protein>
<dbReference type="GO" id="GO:0003677">
    <property type="term" value="F:DNA binding"/>
    <property type="evidence" value="ECO:0007669"/>
    <property type="project" value="InterPro"/>
</dbReference>
<name>A0A7Z2J8S0_9BURK</name>
<dbReference type="SUPFAM" id="SSF46955">
    <property type="entry name" value="Putative DNA-binding domain"/>
    <property type="match status" value="1"/>
</dbReference>